<evidence type="ECO:0000256" key="3">
    <source>
        <dbReference type="ARBA" id="ARBA00022448"/>
    </source>
</evidence>
<feature type="transmembrane region" description="Helical" evidence="7">
    <location>
        <begin position="88"/>
        <end position="110"/>
    </location>
</feature>
<dbReference type="InterPro" id="IPR006153">
    <property type="entry name" value="Cation/H_exchanger_TM"/>
</dbReference>
<dbReference type="Proteomes" id="UP000050465">
    <property type="component" value="Unassembled WGS sequence"/>
</dbReference>
<dbReference type="AlphaFoldDB" id="A0A0P8BM24"/>
<dbReference type="GO" id="GO:0006813">
    <property type="term" value="P:potassium ion transport"/>
    <property type="evidence" value="ECO:0007669"/>
    <property type="project" value="InterPro"/>
</dbReference>
<comment type="similarity">
    <text evidence="2">Belongs to the monovalent cation:proton antiporter 2 (CPA2) transporter (TC 2.A.37) family.</text>
</comment>
<dbReference type="Pfam" id="PF00999">
    <property type="entry name" value="Na_H_Exchanger"/>
    <property type="match status" value="1"/>
</dbReference>
<comment type="caution">
    <text evidence="10">The sequence shown here is derived from an EMBL/GenBank/DDBJ whole genome shotgun (WGS) entry which is preliminary data.</text>
</comment>
<evidence type="ECO:0000256" key="1">
    <source>
        <dbReference type="ARBA" id="ARBA00004141"/>
    </source>
</evidence>
<proteinExistence type="inferred from homology"/>
<organism evidence="10 11">
    <name type="scientific">Phormidesmis priestleyi Ana</name>
    <dbReference type="NCBI Taxonomy" id="1666911"/>
    <lineage>
        <taxon>Bacteria</taxon>
        <taxon>Bacillati</taxon>
        <taxon>Cyanobacteriota</taxon>
        <taxon>Cyanophyceae</taxon>
        <taxon>Leptolyngbyales</taxon>
        <taxon>Leptolyngbyaceae</taxon>
        <taxon>Phormidesmis</taxon>
    </lineage>
</organism>
<feature type="transmembrane region" description="Helical" evidence="7">
    <location>
        <begin position="116"/>
        <end position="137"/>
    </location>
</feature>
<evidence type="ECO:0000259" key="8">
    <source>
        <dbReference type="Pfam" id="PF00999"/>
    </source>
</evidence>
<keyword evidence="3" id="KW-0813">Transport</keyword>
<feature type="transmembrane region" description="Helical" evidence="7">
    <location>
        <begin position="296"/>
        <end position="318"/>
    </location>
</feature>
<dbReference type="InterPro" id="IPR038770">
    <property type="entry name" value="Na+/solute_symporter_sf"/>
</dbReference>
<evidence type="ECO:0000256" key="5">
    <source>
        <dbReference type="ARBA" id="ARBA00022989"/>
    </source>
</evidence>
<feature type="domain" description="Cation/H+ exchanger transmembrane" evidence="8">
    <location>
        <begin position="17"/>
        <end position="372"/>
    </location>
</feature>
<dbReference type="PATRIC" id="fig|1666911.3.peg.1492"/>
<evidence type="ECO:0000313" key="10">
    <source>
        <dbReference type="EMBL" id="KPQ34756.1"/>
    </source>
</evidence>
<dbReference type="GO" id="GO:0016020">
    <property type="term" value="C:membrane"/>
    <property type="evidence" value="ECO:0007669"/>
    <property type="project" value="UniProtKB-SubCell"/>
</dbReference>
<feature type="transmembrane region" description="Helical" evidence="7">
    <location>
        <begin position="356"/>
        <end position="376"/>
    </location>
</feature>
<dbReference type="EMBL" id="LJZR01000017">
    <property type="protein sequence ID" value="KPQ34756.1"/>
    <property type="molecule type" value="Genomic_DNA"/>
</dbReference>
<feature type="domain" description="RCK N-terminal" evidence="9">
    <location>
        <begin position="414"/>
        <end position="529"/>
    </location>
</feature>
<comment type="subcellular location">
    <subcellularLocation>
        <location evidence="1">Membrane</location>
        <topology evidence="1">Multi-pass membrane protein</topology>
    </subcellularLocation>
</comment>
<feature type="transmembrane region" description="Helical" evidence="7">
    <location>
        <begin position="59"/>
        <end position="76"/>
    </location>
</feature>
<keyword evidence="5 7" id="KW-1133">Transmembrane helix</keyword>
<reference evidence="10 11" key="1">
    <citation type="submission" date="2015-09" db="EMBL/GenBank/DDBJ databases">
        <title>Identification and resolution of microdiversity through metagenomic sequencing of parallel consortia.</title>
        <authorList>
            <person name="Nelson W.C."/>
            <person name="Romine M.F."/>
            <person name="Lindemann S.R."/>
        </authorList>
    </citation>
    <scope>NUCLEOTIDE SEQUENCE [LARGE SCALE GENOMIC DNA]</scope>
    <source>
        <strain evidence="10">Ana</strain>
    </source>
</reference>
<feature type="transmembrane region" description="Helical" evidence="7">
    <location>
        <begin position="149"/>
        <end position="171"/>
    </location>
</feature>
<evidence type="ECO:0000256" key="7">
    <source>
        <dbReference type="SAM" id="Phobius"/>
    </source>
</evidence>
<keyword evidence="6 7" id="KW-0472">Membrane</keyword>
<dbReference type="Gene3D" id="3.40.50.720">
    <property type="entry name" value="NAD(P)-binding Rossmann-like Domain"/>
    <property type="match status" value="1"/>
</dbReference>
<feature type="transmembrane region" description="Helical" evidence="7">
    <location>
        <begin position="218"/>
        <end position="237"/>
    </location>
</feature>
<keyword evidence="4 7" id="KW-0812">Transmembrane</keyword>
<evidence type="ECO:0000313" key="11">
    <source>
        <dbReference type="Proteomes" id="UP000050465"/>
    </source>
</evidence>
<name>A0A0P8BM24_9CYAN</name>
<evidence type="ECO:0000259" key="9">
    <source>
        <dbReference type="Pfam" id="PF02254"/>
    </source>
</evidence>
<protein>
    <submittedName>
        <fullName evidence="10">Transporter, CPA2 family</fullName>
    </submittedName>
</protein>
<dbReference type="GO" id="GO:0015297">
    <property type="term" value="F:antiporter activity"/>
    <property type="evidence" value="ECO:0007669"/>
    <property type="project" value="InterPro"/>
</dbReference>
<dbReference type="Pfam" id="PF02254">
    <property type="entry name" value="TrkA_N"/>
    <property type="match status" value="1"/>
</dbReference>
<dbReference type="SUPFAM" id="SSF51735">
    <property type="entry name" value="NAD(P)-binding Rossmann-fold domains"/>
    <property type="match status" value="1"/>
</dbReference>
<feature type="transmembrane region" description="Helical" evidence="7">
    <location>
        <begin position="33"/>
        <end position="53"/>
    </location>
</feature>
<feature type="transmembrane region" description="Helical" evidence="7">
    <location>
        <begin position="271"/>
        <end position="290"/>
    </location>
</feature>
<evidence type="ECO:0000256" key="2">
    <source>
        <dbReference type="ARBA" id="ARBA00005551"/>
    </source>
</evidence>
<dbReference type="PANTHER" id="PTHR42751:SF3">
    <property type="entry name" value="SODIUM_GLUTAMATE SYMPORTER"/>
    <property type="match status" value="1"/>
</dbReference>
<feature type="transmembrane region" description="Helical" evidence="7">
    <location>
        <begin position="330"/>
        <end position="350"/>
    </location>
</feature>
<feature type="transmembrane region" description="Helical" evidence="7">
    <location>
        <begin position="183"/>
        <end position="206"/>
    </location>
</feature>
<evidence type="ECO:0000256" key="4">
    <source>
        <dbReference type="ARBA" id="ARBA00022692"/>
    </source>
</evidence>
<dbReference type="STRING" id="1666911.HLUCCA11_13595"/>
<dbReference type="PANTHER" id="PTHR42751">
    <property type="entry name" value="SODIUM/HYDROGEN EXCHANGER FAMILY/TRKA DOMAIN PROTEIN"/>
    <property type="match status" value="1"/>
</dbReference>
<dbReference type="InterPro" id="IPR003148">
    <property type="entry name" value="RCK_N"/>
</dbReference>
<feature type="transmembrane region" description="Helical" evidence="7">
    <location>
        <begin position="12"/>
        <end position="28"/>
    </location>
</feature>
<dbReference type="GO" id="GO:1902600">
    <property type="term" value="P:proton transmembrane transport"/>
    <property type="evidence" value="ECO:0007669"/>
    <property type="project" value="InterPro"/>
</dbReference>
<evidence type="ECO:0000256" key="6">
    <source>
        <dbReference type="ARBA" id="ARBA00023136"/>
    </source>
</evidence>
<dbReference type="InterPro" id="IPR036291">
    <property type="entry name" value="NAD(P)-bd_dom_sf"/>
</dbReference>
<sequence length="557" mass="59901">MELLTNPFYETAFVLLVSAVVGAVGLWLRQPLIVSFIAVGILVGPSAFGWVASSEEMELLAEMGIALLLFVVGLKLDLHLIRSMGTVALATGLGQVAFTSIVGFLISLLLGLAPLTALYVAVALTFSSTIIVVKLLSDKREIDSLHGRIALGFLIVQDLVVVLVMIALSALGSDANLSVGETLLQLVLKGGLLLLAVGGTMALVLPKLLHHLARSQELLLVFAIAWAVALSALSEILGFSAEVGAFLAGISLASTRYRDAIGSRLVSIRDFLLLFFFVDLGAHLNLQLLGAQIVPALVLSVFVLIGNPTIVMVIMGYMGYRKRTSLLSGLTVAQISEFSLILAALGLSLGHIDEETVGLITLVGLITIGVSTYMILYSHLLYEWLAPVLSIFERRIPHREEAEDTDFSATGADVIVYGLGRYGGWLVNSLSSKGLVVHGVDFDPENVRRWRQQGFSVHYGDAEDPEYPSHLPLNTVKWVVSSIPGLGVNLTLLHALKNYGYQGKLAVTIHKDHEDEAIQTSGVDLILRPFVDAAEQAAEELSKDLKALKNLKALNPE</sequence>
<accession>A0A0P8BM24</accession>
<dbReference type="Gene3D" id="1.20.1530.20">
    <property type="match status" value="1"/>
</dbReference>
<gene>
    <name evidence="10" type="ORF">HLUCCA11_13595</name>
</gene>